<feature type="domain" description="Linalool dehydratase/isomerase" evidence="1">
    <location>
        <begin position="49"/>
        <end position="363"/>
    </location>
</feature>
<comment type="caution">
    <text evidence="2">The sequence shown here is derived from an EMBL/GenBank/DDBJ whole genome shotgun (WGS) entry which is preliminary data.</text>
</comment>
<gene>
    <name evidence="2" type="ORF">P171DRAFT_455921</name>
</gene>
<keyword evidence="3" id="KW-1185">Reference proteome</keyword>
<reference evidence="2" key="1">
    <citation type="journal article" date="2020" name="Stud. Mycol.">
        <title>101 Dothideomycetes genomes: a test case for predicting lifestyles and emergence of pathogens.</title>
        <authorList>
            <person name="Haridas S."/>
            <person name="Albert R."/>
            <person name="Binder M."/>
            <person name="Bloem J."/>
            <person name="Labutti K."/>
            <person name="Salamov A."/>
            <person name="Andreopoulos B."/>
            <person name="Baker S."/>
            <person name="Barry K."/>
            <person name="Bills G."/>
            <person name="Bluhm B."/>
            <person name="Cannon C."/>
            <person name="Castanera R."/>
            <person name="Culley D."/>
            <person name="Daum C."/>
            <person name="Ezra D."/>
            <person name="Gonzalez J."/>
            <person name="Henrissat B."/>
            <person name="Kuo A."/>
            <person name="Liang C."/>
            <person name="Lipzen A."/>
            <person name="Lutzoni F."/>
            <person name="Magnuson J."/>
            <person name="Mondo S."/>
            <person name="Nolan M."/>
            <person name="Ohm R."/>
            <person name="Pangilinan J."/>
            <person name="Park H.-J."/>
            <person name="Ramirez L."/>
            <person name="Alfaro M."/>
            <person name="Sun H."/>
            <person name="Tritt A."/>
            <person name="Yoshinaga Y."/>
            <person name="Zwiers L.-H."/>
            <person name="Turgeon B."/>
            <person name="Goodwin S."/>
            <person name="Spatafora J."/>
            <person name="Crous P."/>
            <person name="Grigoriev I."/>
        </authorList>
    </citation>
    <scope>NUCLEOTIDE SEQUENCE</scope>
    <source>
        <strain evidence="2">CBS 690.94</strain>
    </source>
</reference>
<organism evidence="2 3">
    <name type="scientific">Karstenula rhodostoma CBS 690.94</name>
    <dbReference type="NCBI Taxonomy" id="1392251"/>
    <lineage>
        <taxon>Eukaryota</taxon>
        <taxon>Fungi</taxon>
        <taxon>Dikarya</taxon>
        <taxon>Ascomycota</taxon>
        <taxon>Pezizomycotina</taxon>
        <taxon>Dothideomycetes</taxon>
        <taxon>Pleosporomycetidae</taxon>
        <taxon>Pleosporales</taxon>
        <taxon>Massarineae</taxon>
        <taxon>Didymosphaeriaceae</taxon>
        <taxon>Karstenula</taxon>
    </lineage>
</organism>
<evidence type="ECO:0000313" key="2">
    <source>
        <dbReference type="EMBL" id="KAF2443028.1"/>
    </source>
</evidence>
<dbReference type="AlphaFoldDB" id="A0A9P4PH16"/>
<evidence type="ECO:0000313" key="3">
    <source>
        <dbReference type="Proteomes" id="UP000799764"/>
    </source>
</evidence>
<accession>A0A9P4PH16</accession>
<dbReference type="Pfam" id="PF18566">
    <property type="entry name" value="Ldi"/>
    <property type="match status" value="1"/>
</dbReference>
<name>A0A9P4PH16_9PLEO</name>
<dbReference type="EMBL" id="MU001503">
    <property type="protein sequence ID" value="KAF2443028.1"/>
    <property type="molecule type" value="Genomic_DNA"/>
</dbReference>
<proteinExistence type="predicted"/>
<sequence>MSRFEKYAKLTREQCGHIRHFHNLASLPPGDWAHMGSQEPGQEWDTAYRYQLATMAYAAGAAHYHRLPAMRSMFKEVLLKLIGKMMRREVWGYWYLSSQSGIRLNPDLKELRKPWADPVRKENIMYSGHLLLMVSLYTMLFADDRFDKEESILFDWNPMFWGMGPEKFSYTRRSLQKAIIDDMERENWMGVCCEPNLVFIVCNQFPLLSMRYNDATDEAAWAKKNGFVGDNGLFKLFYATGQDWVVESNNISHTVWAMVFMPWNLDLVKALYPQTGYGYLQRRGDRLNLNSQTLANKIRELNQTEGADPESSATIERAKELVAGQPQSSMPYLSPTFGYIAQWLSEIENGNDLAALLRHADADQGWDGDGNYTHGEAYTGNAGIGYGRPNVKEGQRKMWEKPWTKTEVEARPWVDGVALESGVDCLRGVWVEEERAMLLSLRTWDGHKEDVRVSVNALPDTTWGVYVDGQLVRIVDVSPKNKTVTLDVEVSGEPVDVVLLELGKH</sequence>
<dbReference type="InterPro" id="IPR041411">
    <property type="entry name" value="Ldi"/>
</dbReference>
<evidence type="ECO:0000259" key="1">
    <source>
        <dbReference type="Pfam" id="PF18566"/>
    </source>
</evidence>
<dbReference type="Proteomes" id="UP000799764">
    <property type="component" value="Unassembled WGS sequence"/>
</dbReference>
<protein>
    <recommendedName>
        <fullName evidence="1">Linalool dehydratase/isomerase domain-containing protein</fullName>
    </recommendedName>
</protein>
<dbReference type="OrthoDB" id="9979195at2759"/>